<dbReference type="Proteomes" id="UP000037460">
    <property type="component" value="Unassembled WGS sequence"/>
</dbReference>
<dbReference type="Pfam" id="PF05699">
    <property type="entry name" value="Dimer_Tnp_hAT"/>
    <property type="match status" value="1"/>
</dbReference>
<evidence type="ECO:0000259" key="6">
    <source>
        <dbReference type="Pfam" id="PF05699"/>
    </source>
</evidence>
<evidence type="ECO:0000256" key="4">
    <source>
        <dbReference type="ARBA" id="ARBA00022833"/>
    </source>
</evidence>
<evidence type="ECO:0000313" key="8">
    <source>
        <dbReference type="Proteomes" id="UP000037460"/>
    </source>
</evidence>
<dbReference type="OrthoDB" id="107412at2759"/>
<organism evidence="7 8">
    <name type="scientific">Chrysochromulina tobinii</name>
    <dbReference type="NCBI Taxonomy" id="1460289"/>
    <lineage>
        <taxon>Eukaryota</taxon>
        <taxon>Haptista</taxon>
        <taxon>Haptophyta</taxon>
        <taxon>Prymnesiophyceae</taxon>
        <taxon>Prymnesiales</taxon>
        <taxon>Chrysochromulinaceae</taxon>
        <taxon>Chrysochromulina</taxon>
    </lineage>
</organism>
<feature type="domain" description="HAT C-terminal dimerisation" evidence="6">
    <location>
        <begin position="568"/>
        <end position="650"/>
    </location>
</feature>
<protein>
    <submittedName>
        <fullName evidence="7">Zinc finger bed domain-containing protein 1-like protein</fullName>
    </submittedName>
</protein>
<evidence type="ECO:0000256" key="2">
    <source>
        <dbReference type="ARBA" id="ARBA00022723"/>
    </source>
</evidence>
<dbReference type="SUPFAM" id="SSF53098">
    <property type="entry name" value="Ribonuclease H-like"/>
    <property type="match status" value="1"/>
</dbReference>
<reference evidence="8" key="1">
    <citation type="journal article" date="2015" name="PLoS Genet.">
        <title>Genome Sequence and Transcriptome Analyses of Chrysochromulina tobin: Metabolic Tools for Enhanced Algal Fitness in the Prominent Order Prymnesiales (Haptophyceae).</title>
        <authorList>
            <person name="Hovde B.T."/>
            <person name="Deodato C.R."/>
            <person name="Hunsperger H.M."/>
            <person name="Ryken S.A."/>
            <person name="Yost W."/>
            <person name="Jha R.K."/>
            <person name="Patterson J."/>
            <person name="Monnat R.J. Jr."/>
            <person name="Barlow S.B."/>
            <person name="Starkenburg S.R."/>
            <person name="Cattolico R.A."/>
        </authorList>
    </citation>
    <scope>NUCLEOTIDE SEQUENCE</scope>
    <source>
        <strain evidence="8">CCMP291</strain>
    </source>
</reference>
<accession>A0A0M0JUF5</accession>
<evidence type="ECO:0000313" key="7">
    <source>
        <dbReference type="EMBL" id="KOO30194.1"/>
    </source>
</evidence>
<dbReference type="GO" id="GO:0005634">
    <property type="term" value="C:nucleus"/>
    <property type="evidence" value="ECO:0007669"/>
    <property type="project" value="UniProtKB-SubCell"/>
</dbReference>
<keyword evidence="3" id="KW-0863">Zinc-finger</keyword>
<name>A0A0M0JUF5_9EUKA</name>
<dbReference type="InterPro" id="IPR012337">
    <property type="entry name" value="RNaseH-like_sf"/>
</dbReference>
<dbReference type="AlphaFoldDB" id="A0A0M0JUF5"/>
<comment type="caution">
    <text evidence="7">The sequence shown here is derived from an EMBL/GenBank/DDBJ whole genome shotgun (WGS) entry which is preliminary data.</text>
</comment>
<dbReference type="PANTHER" id="PTHR46481">
    <property type="entry name" value="ZINC FINGER BED DOMAIN-CONTAINING PROTEIN 4"/>
    <property type="match status" value="1"/>
</dbReference>
<evidence type="ECO:0000256" key="5">
    <source>
        <dbReference type="ARBA" id="ARBA00023242"/>
    </source>
</evidence>
<gene>
    <name evidence="7" type="ORF">Ctob_011551</name>
</gene>
<sequence>MISEALAAKVDESKPALNEKDANELDRLAARWVAKCGRPQSITEDKELKELLARMLELCKARFRYSLPLKETVHRHLQLLGVEAKANARNFLVRCLKAGIKISITGDLWSDNGMGLFGIYAHGMPEFKMEKALIGLVACESERHTAYHIGEWTKEALWGIGLKVPELLGINANLDQALTRICLKPEDLERLGIEKDTSADADPAIFIFKKISDNGANIKAAWDEDGLWAPCINHTIELCTLPFTYVQKHKNGNDLAIPKGSVAESFSKARGLVGYLHHSTIGLSDFHVCQKRVGLEMTTIDQDVKTRWRTAHNMADELTYNKSAVQEMDKDPKYKEAGEVWGKNKLSFVDWDHLEESSACLMEAAVGSQLLEGDEYPTSSLVIPTVYRLMAYSAESHDIYFRNRDEDEYNDATANPVVVLHSALQPKVQEARKLYHQRLIDRFDTDLSLSVKQFWFIASMLDPRYKKLTFVGDDMLRPSSRRDALKWFSEEYNKNYKDKFVAAGEEANRALPAAGDEVPAPAVAGHVKRRKVSAASFFVVRVAGAAQAAGQSPAPTTPAAEDAPHADELAAYLALPQIEYATDWDALEWWETNAKKFPNLSAMARQYLGCPASSATVERLFSQVGLAFTDQRKNASPATIADIIFTKLNMD</sequence>
<dbReference type="InterPro" id="IPR052035">
    <property type="entry name" value="ZnF_BED_domain_contain"/>
</dbReference>
<evidence type="ECO:0000256" key="3">
    <source>
        <dbReference type="ARBA" id="ARBA00022771"/>
    </source>
</evidence>
<keyword evidence="4" id="KW-0862">Zinc</keyword>
<dbReference type="EMBL" id="JWZX01002267">
    <property type="protein sequence ID" value="KOO30194.1"/>
    <property type="molecule type" value="Genomic_DNA"/>
</dbReference>
<dbReference type="GO" id="GO:0046983">
    <property type="term" value="F:protein dimerization activity"/>
    <property type="evidence" value="ECO:0007669"/>
    <property type="project" value="InterPro"/>
</dbReference>
<keyword evidence="8" id="KW-1185">Reference proteome</keyword>
<proteinExistence type="predicted"/>
<evidence type="ECO:0000256" key="1">
    <source>
        <dbReference type="ARBA" id="ARBA00004123"/>
    </source>
</evidence>
<dbReference type="PANTHER" id="PTHR46481:SF10">
    <property type="entry name" value="ZINC FINGER BED DOMAIN-CONTAINING PROTEIN 39"/>
    <property type="match status" value="1"/>
</dbReference>
<comment type="subcellular location">
    <subcellularLocation>
        <location evidence="1">Nucleus</location>
    </subcellularLocation>
</comment>
<keyword evidence="5" id="KW-0539">Nucleus</keyword>
<dbReference type="InterPro" id="IPR008906">
    <property type="entry name" value="HATC_C_dom"/>
</dbReference>
<keyword evidence="2" id="KW-0479">Metal-binding</keyword>
<dbReference type="GO" id="GO:0008270">
    <property type="term" value="F:zinc ion binding"/>
    <property type="evidence" value="ECO:0007669"/>
    <property type="project" value="UniProtKB-KW"/>
</dbReference>